<feature type="region of interest" description="Disordered" evidence="2">
    <location>
        <begin position="296"/>
        <end position="322"/>
    </location>
</feature>
<evidence type="ECO:0000256" key="2">
    <source>
        <dbReference type="SAM" id="MobiDB-lite"/>
    </source>
</evidence>
<protein>
    <submittedName>
        <fullName evidence="3">M20/M25/M40 family metallo-hydrolase</fullName>
    </submittedName>
</protein>
<dbReference type="GO" id="GO:0016787">
    <property type="term" value="F:hydrolase activity"/>
    <property type="evidence" value="ECO:0007669"/>
    <property type="project" value="InterPro"/>
</dbReference>
<feature type="compositionally biased region" description="Basic and acidic residues" evidence="2">
    <location>
        <begin position="245"/>
        <end position="270"/>
    </location>
</feature>
<dbReference type="Pfam" id="PF01546">
    <property type="entry name" value="Peptidase_M20"/>
    <property type="match status" value="1"/>
</dbReference>
<evidence type="ECO:0000313" key="3">
    <source>
        <dbReference type="EMBL" id="QPQ93854.1"/>
    </source>
</evidence>
<proteinExistence type="predicted"/>
<dbReference type="EMBL" id="CP065601">
    <property type="protein sequence ID" value="QPQ93854.1"/>
    <property type="molecule type" value="Genomic_DNA"/>
</dbReference>
<keyword evidence="1" id="KW-0378">Hydrolase</keyword>
<dbReference type="SUPFAM" id="SSF53187">
    <property type="entry name" value="Zn-dependent exopeptidases"/>
    <property type="match status" value="1"/>
</dbReference>
<dbReference type="Proteomes" id="UP000594892">
    <property type="component" value="Chromosome 2"/>
</dbReference>
<accession>A0AAP9Y4R7</accession>
<sequence>MFPAHVDTIGVARERERWPVDAFARERREGRLYGRGAADMNGGTVAVAALNPCLAGWPPQGRQLLAVSAAENANCRRAPLILAPGKRAFATQSGARWLHASARGGYGHDAFSKDRTGDRGDAIGRLARYLDCARVSRLAEPAHCLVGASSVDVGTIRGGPATPRARPRGPADIGLRLVPGRRHEPVAAAWRAIAGPQVMLESLDSASRPDRPRRSSVRGAAVCRGLPRAGHGRTGAGRRCRSLGRRRDSARSGVIDGERRTGRGGHEGRHLRLPHARQAGCVDADRRARGPRIAAMNARLPPTRGAAPRRACRPFPDGAIQP</sequence>
<name>A0AAP9Y4R7_BURGL</name>
<organism evidence="3 4">
    <name type="scientific">Burkholderia glumae</name>
    <name type="common">Pseudomonas glumae</name>
    <dbReference type="NCBI Taxonomy" id="337"/>
    <lineage>
        <taxon>Bacteria</taxon>
        <taxon>Pseudomonadati</taxon>
        <taxon>Pseudomonadota</taxon>
        <taxon>Betaproteobacteria</taxon>
        <taxon>Burkholderiales</taxon>
        <taxon>Burkholderiaceae</taxon>
        <taxon>Burkholderia</taxon>
    </lineage>
</organism>
<evidence type="ECO:0000256" key="1">
    <source>
        <dbReference type="ARBA" id="ARBA00022801"/>
    </source>
</evidence>
<dbReference type="InterPro" id="IPR002933">
    <property type="entry name" value="Peptidase_M20"/>
</dbReference>
<evidence type="ECO:0000313" key="4">
    <source>
        <dbReference type="Proteomes" id="UP000594892"/>
    </source>
</evidence>
<dbReference type="Gene3D" id="3.30.70.360">
    <property type="match status" value="1"/>
</dbReference>
<dbReference type="AlphaFoldDB" id="A0AAP9Y4R7"/>
<feature type="region of interest" description="Disordered" evidence="2">
    <location>
        <begin position="226"/>
        <end position="270"/>
    </location>
</feature>
<dbReference type="Gene3D" id="3.40.630.10">
    <property type="entry name" value="Zn peptidases"/>
    <property type="match status" value="1"/>
</dbReference>
<gene>
    <name evidence="3" type="ORF">I6H06_16795</name>
</gene>
<reference evidence="3 4" key="1">
    <citation type="submission" date="2020-12" db="EMBL/GenBank/DDBJ databases">
        <title>FDA dAtabase for Regulatory Grade micrObial Sequences (FDA-ARGOS): Supporting development and validation of Infectious Disease Dx tests.</title>
        <authorList>
            <person name="Minogue T."/>
            <person name="Wolcott M."/>
            <person name="Wasieloski L."/>
            <person name="Aguilar W."/>
            <person name="Moore D."/>
            <person name="Jaissle J."/>
            <person name="Tallon L."/>
            <person name="Sadzewicz L."/>
            <person name="Zhao X."/>
            <person name="Boylan J."/>
            <person name="Ott S."/>
            <person name="Bowen H."/>
            <person name="Vavikolanu K."/>
            <person name="Mehta A."/>
            <person name="Aluvathingal J."/>
            <person name="Nadendla S."/>
            <person name="Yan Y."/>
            <person name="Sichtig H."/>
        </authorList>
    </citation>
    <scope>NUCLEOTIDE SEQUENCE [LARGE SCALE GENOMIC DNA]</scope>
    <source>
        <strain evidence="3 4">FDAARGOS_949</strain>
    </source>
</reference>